<dbReference type="Proteomes" id="UP000596004">
    <property type="component" value="Chromosome"/>
</dbReference>
<accession>A0A7T9DKH6</accession>
<evidence type="ECO:0000313" key="1">
    <source>
        <dbReference type="EMBL" id="QQR92940.1"/>
    </source>
</evidence>
<organism evidence="1">
    <name type="scientific">Candidatus Iainarchaeum sp</name>
    <dbReference type="NCBI Taxonomy" id="3101447"/>
    <lineage>
        <taxon>Archaea</taxon>
        <taxon>Candidatus Iainarchaeota</taxon>
        <taxon>Candidatus Iainarchaeia</taxon>
        <taxon>Candidatus Iainarchaeales</taxon>
        <taxon>Candidatus Iainarchaeaceae</taxon>
        <taxon>Candidatus Iainarchaeum</taxon>
    </lineage>
</organism>
<sequence>MPSKSGVKRHYLRQKIRQAGESASSLVAGHVVSVLEKIKWAKRNGYLQRKPGAKGRGSYSLSPIGRYEFYLQLGHEKPWRNLTPAQRKRAARTIIEGALAKYGRYNPIRSARATAHIPLYHSLAGLIFIDLTRLRQQAENQRRMFKRQRDDEGHSGILPEDIRRTRNSITIFQAVFEGLQRGTYSLES</sequence>
<proteinExistence type="predicted"/>
<dbReference type="EMBL" id="CP064981">
    <property type="protein sequence ID" value="QQR92940.1"/>
    <property type="molecule type" value="Genomic_DNA"/>
</dbReference>
<gene>
    <name evidence="1" type="ORF">IPJ89_01695</name>
</gene>
<name>A0A7T9DKH6_9ARCH</name>
<reference evidence="1" key="1">
    <citation type="submission" date="2020-11" db="EMBL/GenBank/DDBJ databases">
        <title>Connecting structure to function with the recovery of over 1000 high-quality activated sludge metagenome-assembled genomes encoding full-length rRNA genes using long-read sequencing.</title>
        <authorList>
            <person name="Singleton C.M."/>
            <person name="Petriglieri F."/>
            <person name="Kristensen J.M."/>
            <person name="Kirkegaard R.H."/>
            <person name="Michaelsen T.Y."/>
            <person name="Andersen M.H."/>
            <person name="Karst S.M."/>
            <person name="Dueholm M.S."/>
            <person name="Nielsen P.H."/>
            <person name="Albertsen M."/>
        </authorList>
    </citation>
    <scope>NUCLEOTIDE SEQUENCE</scope>
    <source>
        <strain evidence="1">Fred_18-Q3-R57-64_BAT3C.431</strain>
    </source>
</reference>
<protein>
    <submittedName>
        <fullName evidence="1">Uncharacterized protein</fullName>
    </submittedName>
</protein>
<dbReference type="AlphaFoldDB" id="A0A7T9DKH6"/>